<organism evidence="7 8">
    <name type="scientific">candidate division CPR3 bacterium 4484_211</name>
    <dbReference type="NCBI Taxonomy" id="1968527"/>
    <lineage>
        <taxon>Bacteria</taxon>
        <taxon>Bacteria division CPR3</taxon>
    </lineage>
</organism>
<dbReference type="FunFam" id="3.40.50.300:FF:000025">
    <property type="entry name" value="ATP-dependent Clp protease subunit"/>
    <property type="match status" value="1"/>
</dbReference>
<dbReference type="SUPFAM" id="SSF52540">
    <property type="entry name" value="P-loop containing nucleoside triphosphate hydrolases"/>
    <property type="match status" value="2"/>
</dbReference>
<dbReference type="InterPro" id="IPR050130">
    <property type="entry name" value="ClpA_ClpB"/>
</dbReference>
<accession>A0A1W9NY42</accession>
<dbReference type="Gene3D" id="1.10.8.60">
    <property type="match status" value="2"/>
</dbReference>
<dbReference type="InterPro" id="IPR041546">
    <property type="entry name" value="ClpA/ClpB_AAA_lid"/>
</dbReference>
<keyword evidence="3" id="KW-0067">ATP-binding</keyword>
<dbReference type="Pfam" id="PF07724">
    <property type="entry name" value="AAA_2"/>
    <property type="match status" value="1"/>
</dbReference>
<dbReference type="Pfam" id="PF17871">
    <property type="entry name" value="AAA_lid_9"/>
    <property type="match status" value="1"/>
</dbReference>
<dbReference type="PANTHER" id="PTHR11638:SF18">
    <property type="entry name" value="HEAT SHOCK PROTEIN 104"/>
    <property type="match status" value="1"/>
</dbReference>
<dbReference type="GO" id="GO:0005737">
    <property type="term" value="C:cytoplasm"/>
    <property type="evidence" value="ECO:0007669"/>
    <property type="project" value="TreeGrafter"/>
</dbReference>
<proteinExistence type="predicted"/>
<dbReference type="Pfam" id="PF00004">
    <property type="entry name" value="AAA"/>
    <property type="match status" value="1"/>
</dbReference>
<dbReference type="EMBL" id="MZGJ01000013">
    <property type="protein sequence ID" value="OQX50932.1"/>
    <property type="molecule type" value="Genomic_DNA"/>
</dbReference>
<dbReference type="Gene3D" id="3.40.50.300">
    <property type="entry name" value="P-loop containing nucleotide triphosphate hydrolases"/>
    <property type="match status" value="2"/>
</dbReference>
<evidence type="ECO:0000256" key="2">
    <source>
        <dbReference type="ARBA" id="ARBA00022741"/>
    </source>
</evidence>
<keyword evidence="5" id="KW-0472">Membrane</keyword>
<dbReference type="STRING" id="1968527.B5M47_02610"/>
<dbReference type="InterPro" id="IPR027417">
    <property type="entry name" value="P-loop_NTPase"/>
</dbReference>
<dbReference type="InterPro" id="IPR003593">
    <property type="entry name" value="AAA+_ATPase"/>
</dbReference>
<dbReference type="InterPro" id="IPR019489">
    <property type="entry name" value="Clp_ATPase_C"/>
</dbReference>
<dbReference type="SMART" id="SM01086">
    <property type="entry name" value="ClpB_D2-small"/>
    <property type="match status" value="1"/>
</dbReference>
<feature type="transmembrane region" description="Helical" evidence="5">
    <location>
        <begin position="86"/>
        <end position="110"/>
    </location>
</feature>
<feature type="domain" description="UBA" evidence="6">
    <location>
        <begin position="820"/>
        <end position="862"/>
    </location>
</feature>
<dbReference type="PANTHER" id="PTHR11638">
    <property type="entry name" value="ATP-DEPENDENT CLP PROTEASE"/>
    <property type="match status" value="1"/>
</dbReference>
<feature type="transmembrane region" description="Helical" evidence="5">
    <location>
        <begin position="117"/>
        <end position="133"/>
    </location>
</feature>
<dbReference type="AlphaFoldDB" id="A0A1W9NY42"/>
<sequence>MKVSDNFSTHSVFRLFDFPWWWYVRNMNFWARFLPRTFLSFVDMFSFTEILRVFFRPYRRDYTWVGYLIGILFRTFWLLVTGLILVALFALLASVFLLYLFTPLIILSLLINVRYRLWGIGGLSFLYFVYYAGAGQGAICRLSEADTFDQLRQTFLPQTSKFYKRVGNKKYSPVLFFQEILAQPMMKQYVVRLGLSKREKLSQITDEVRKVQGEVASWKEIFEEAREIGLRLGRNHLSCELLFLAWVKLERDVERVFEKQDLEWRHLKEASQWMYAWQLRKESWKYWQDRFFHRRGGVDVGWVAGWIPYLKHFSTNITDLVKRGRLPYLIGRDEILNQIMGILQRTTRNNVLLVGLPGVGKTTIAYGIAERILLGKSRGKLSGKKVIRLDLAGLLAGTAGRGVMEERVRAALNEIRGGESILFIDEIHALIGAGGQAGATDVASFLAPTLSTGSIQVIATTTPEDYRRYIESNPTFASYFQVVRVEEPSAEECLRILQWFVPQMEADQGVKITFPALDAAVKLTQRYIHDRYLPGKAVELLDESAVSVRRRGKKVVEAEDVALVLSEQTRIPLEQLTAKEQNKLLRMEEILHQRIVDQEEAVCMVSNALRRARSGLTSGARPIASFLFVGPTGVGKTETAKALSAAYFGSERNMIRVDMSEYAQPEQINRLIGPPPGYPGYEEGGFLTEAVRSRPFAVVLMDEIEKAHTKIHNLLLQLLDEGRLTDGKGRTIDFTNTMIICTSNAYSVLIQESLREGLNIEKIQEQLLNNLQKVFRPELLNRFDGVIVFKPLNRQHMVQIARLMLNEVVKRMREQKVELSFDEETISKLAELGFDPQFGARPLQRVIQNRVKDKLAKMLLAGELEKGSAYTFTLRDLLD</sequence>
<evidence type="ECO:0000259" key="6">
    <source>
        <dbReference type="PROSITE" id="PS50030"/>
    </source>
</evidence>
<reference evidence="8" key="1">
    <citation type="submission" date="2017-03" db="EMBL/GenBank/DDBJ databases">
        <title>Novel pathways for hydrocarbon cycling and metabolic interdependencies in hydrothermal sediment communities.</title>
        <authorList>
            <person name="Dombrowski N."/>
            <person name="Seitz K."/>
            <person name="Teske A."/>
            <person name="Baker B."/>
        </authorList>
    </citation>
    <scope>NUCLEOTIDE SEQUENCE [LARGE SCALE GENOMIC DNA]</scope>
</reference>
<feature type="transmembrane region" description="Helical" evidence="5">
    <location>
        <begin position="33"/>
        <end position="55"/>
    </location>
</feature>
<protein>
    <recommendedName>
        <fullName evidence="6">UBA domain-containing protein</fullName>
    </recommendedName>
</protein>
<dbReference type="GO" id="GO:0016887">
    <property type="term" value="F:ATP hydrolysis activity"/>
    <property type="evidence" value="ECO:0007669"/>
    <property type="project" value="InterPro"/>
</dbReference>
<feature type="transmembrane region" description="Helical" evidence="5">
    <location>
        <begin position="62"/>
        <end position="80"/>
    </location>
</feature>
<dbReference type="PROSITE" id="PS50030">
    <property type="entry name" value="UBA"/>
    <property type="match status" value="1"/>
</dbReference>
<dbReference type="InterPro" id="IPR015940">
    <property type="entry name" value="UBA"/>
</dbReference>
<dbReference type="Proteomes" id="UP000192520">
    <property type="component" value="Unassembled WGS sequence"/>
</dbReference>
<evidence type="ECO:0000256" key="1">
    <source>
        <dbReference type="ARBA" id="ARBA00022737"/>
    </source>
</evidence>
<dbReference type="PRINTS" id="PR00300">
    <property type="entry name" value="CLPPROTEASEA"/>
</dbReference>
<name>A0A1W9NY42_UNCC3</name>
<evidence type="ECO:0000313" key="8">
    <source>
        <dbReference type="Proteomes" id="UP000192520"/>
    </source>
</evidence>
<gene>
    <name evidence="7" type="ORF">B5M47_02610</name>
</gene>
<evidence type="ECO:0000256" key="4">
    <source>
        <dbReference type="ARBA" id="ARBA00023186"/>
    </source>
</evidence>
<keyword evidence="2" id="KW-0547">Nucleotide-binding</keyword>
<keyword evidence="5" id="KW-0812">Transmembrane</keyword>
<comment type="caution">
    <text evidence="7">The sequence shown here is derived from an EMBL/GenBank/DDBJ whole genome shotgun (WGS) entry which is preliminary data.</text>
</comment>
<evidence type="ECO:0000256" key="3">
    <source>
        <dbReference type="ARBA" id="ARBA00022840"/>
    </source>
</evidence>
<dbReference type="GO" id="GO:0034605">
    <property type="term" value="P:cellular response to heat"/>
    <property type="evidence" value="ECO:0007669"/>
    <property type="project" value="TreeGrafter"/>
</dbReference>
<dbReference type="Pfam" id="PF10431">
    <property type="entry name" value="ClpB_D2-small"/>
    <property type="match status" value="1"/>
</dbReference>
<keyword evidence="1" id="KW-0677">Repeat</keyword>
<keyword evidence="4" id="KW-0143">Chaperone</keyword>
<dbReference type="GO" id="GO:0005524">
    <property type="term" value="F:ATP binding"/>
    <property type="evidence" value="ECO:0007669"/>
    <property type="project" value="UniProtKB-KW"/>
</dbReference>
<keyword evidence="5" id="KW-1133">Transmembrane helix</keyword>
<evidence type="ECO:0000256" key="5">
    <source>
        <dbReference type="SAM" id="Phobius"/>
    </source>
</evidence>
<evidence type="ECO:0000313" key="7">
    <source>
        <dbReference type="EMBL" id="OQX50932.1"/>
    </source>
</evidence>
<dbReference type="SMART" id="SM00382">
    <property type="entry name" value="AAA"/>
    <property type="match status" value="2"/>
</dbReference>
<dbReference type="CDD" id="cd19499">
    <property type="entry name" value="RecA-like_ClpB_Hsp104-like"/>
    <property type="match status" value="1"/>
</dbReference>
<dbReference type="CDD" id="cd00009">
    <property type="entry name" value="AAA"/>
    <property type="match status" value="1"/>
</dbReference>
<dbReference type="InterPro" id="IPR003959">
    <property type="entry name" value="ATPase_AAA_core"/>
</dbReference>
<dbReference type="InterPro" id="IPR001270">
    <property type="entry name" value="ClpA/B"/>
</dbReference>